<dbReference type="Pfam" id="PF04290">
    <property type="entry name" value="DctQ"/>
    <property type="match status" value="1"/>
</dbReference>
<evidence type="ECO:0000256" key="7">
    <source>
        <dbReference type="ARBA" id="ARBA00023136"/>
    </source>
</evidence>
<dbReference type="Proteomes" id="UP000321039">
    <property type="component" value="Unassembled WGS sequence"/>
</dbReference>
<organism evidence="11 12">
    <name type="scientific">Parahaliea maris</name>
    <dbReference type="NCBI Taxonomy" id="2716870"/>
    <lineage>
        <taxon>Bacteria</taxon>
        <taxon>Pseudomonadati</taxon>
        <taxon>Pseudomonadota</taxon>
        <taxon>Gammaproteobacteria</taxon>
        <taxon>Cellvibrionales</taxon>
        <taxon>Halieaceae</taxon>
        <taxon>Parahaliea</taxon>
    </lineage>
</organism>
<dbReference type="GO" id="GO:0015740">
    <property type="term" value="P:C4-dicarboxylate transport"/>
    <property type="evidence" value="ECO:0007669"/>
    <property type="project" value="TreeGrafter"/>
</dbReference>
<dbReference type="PANTHER" id="PTHR35011">
    <property type="entry name" value="2,3-DIKETO-L-GULONATE TRAP TRANSPORTER SMALL PERMEASE PROTEIN YIAM"/>
    <property type="match status" value="1"/>
</dbReference>
<evidence type="ECO:0000256" key="6">
    <source>
        <dbReference type="ARBA" id="ARBA00022989"/>
    </source>
</evidence>
<evidence type="ECO:0000256" key="8">
    <source>
        <dbReference type="ARBA" id="ARBA00038436"/>
    </source>
</evidence>
<feature type="domain" description="Tripartite ATP-independent periplasmic transporters DctQ component" evidence="10">
    <location>
        <begin position="4"/>
        <end position="136"/>
    </location>
</feature>
<dbReference type="PANTHER" id="PTHR35011:SF2">
    <property type="entry name" value="2,3-DIKETO-L-GULONATE TRAP TRANSPORTER SMALL PERMEASE PROTEIN YIAM"/>
    <property type="match status" value="1"/>
</dbReference>
<evidence type="ECO:0000256" key="1">
    <source>
        <dbReference type="ARBA" id="ARBA00004429"/>
    </source>
</evidence>
<dbReference type="InterPro" id="IPR007387">
    <property type="entry name" value="TRAP_DctQ"/>
</dbReference>
<dbReference type="GO" id="GO:0022857">
    <property type="term" value="F:transmembrane transporter activity"/>
    <property type="evidence" value="ECO:0007669"/>
    <property type="project" value="UniProtKB-UniRule"/>
</dbReference>
<comment type="function">
    <text evidence="9">Part of the tripartite ATP-independent periplasmic (TRAP) transport system.</text>
</comment>
<comment type="caution">
    <text evidence="9">Lacks conserved residue(s) required for the propagation of feature annotation.</text>
</comment>
<feature type="transmembrane region" description="Helical" evidence="9">
    <location>
        <begin position="109"/>
        <end position="128"/>
    </location>
</feature>
<comment type="similarity">
    <text evidence="8 9">Belongs to the TRAP transporter small permease family.</text>
</comment>
<accession>A0A5C9A7N6</accession>
<evidence type="ECO:0000259" key="10">
    <source>
        <dbReference type="Pfam" id="PF04290"/>
    </source>
</evidence>
<keyword evidence="12" id="KW-1185">Reference proteome</keyword>
<name>A0A5C9A7N6_9GAMM</name>
<evidence type="ECO:0000256" key="4">
    <source>
        <dbReference type="ARBA" id="ARBA00022519"/>
    </source>
</evidence>
<protein>
    <recommendedName>
        <fullName evidence="9">TRAP transporter small permease protein</fullName>
    </recommendedName>
</protein>
<keyword evidence="7 9" id="KW-0472">Membrane</keyword>
<evidence type="ECO:0000256" key="2">
    <source>
        <dbReference type="ARBA" id="ARBA00022448"/>
    </source>
</evidence>
<keyword evidence="4 9" id="KW-0997">Cell inner membrane</keyword>
<comment type="subunit">
    <text evidence="9">The complex comprises the extracytoplasmic solute receptor protein and the two transmembrane proteins.</text>
</comment>
<evidence type="ECO:0000256" key="5">
    <source>
        <dbReference type="ARBA" id="ARBA00022692"/>
    </source>
</evidence>
<feature type="transmembrane region" description="Helical" evidence="9">
    <location>
        <begin position="29"/>
        <end position="45"/>
    </location>
</feature>
<evidence type="ECO:0000256" key="9">
    <source>
        <dbReference type="RuleBase" id="RU369079"/>
    </source>
</evidence>
<dbReference type="GO" id="GO:0005886">
    <property type="term" value="C:plasma membrane"/>
    <property type="evidence" value="ECO:0007669"/>
    <property type="project" value="UniProtKB-SubCell"/>
</dbReference>
<keyword evidence="6 9" id="KW-1133">Transmembrane helix</keyword>
<gene>
    <name evidence="11" type="ORF">FV139_00870</name>
</gene>
<feature type="transmembrane region" description="Helical" evidence="9">
    <location>
        <begin position="66"/>
        <end position="89"/>
    </location>
</feature>
<keyword evidence="3" id="KW-1003">Cell membrane</keyword>
<reference evidence="11 12" key="1">
    <citation type="submission" date="2019-08" db="EMBL/GenBank/DDBJ databases">
        <title>Parahaliea maris sp. nov., isolated from the surface seawater.</title>
        <authorList>
            <person name="Liu Y."/>
        </authorList>
    </citation>
    <scope>NUCLEOTIDE SEQUENCE [LARGE SCALE GENOMIC DNA]</scope>
    <source>
        <strain evidence="11 12">HSLHS9</strain>
    </source>
</reference>
<proteinExistence type="inferred from homology"/>
<sequence>MALLVVSVTWQILSRYLLSEPSSWTEELARFLLVWIGILGASYAYKVKMHLGIDLLAQRLRGGKAFALDVFVNAVVAGFALAVMVVGGSKLVAMTWELNQVSPALGLPMAWVYTVVPLSGALITIYAAENCLHGWREYRDGNTHGRGSV</sequence>
<evidence type="ECO:0000313" key="11">
    <source>
        <dbReference type="EMBL" id="TXS96758.1"/>
    </source>
</evidence>
<dbReference type="InterPro" id="IPR055348">
    <property type="entry name" value="DctQ"/>
</dbReference>
<dbReference type="AlphaFoldDB" id="A0A5C9A7N6"/>
<evidence type="ECO:0000313" key="12">
    <source>
        <dbReference type="Proteomes" id="UP000321039"/>
    </source>
</evidence>
<dbReference type="EMBL" id="VRZA01000001">
    <property type="protein sequence ID" value="TXS96758.1"/>
    <property type="molecule type" value="Genomic_DNA"/>
</dbReference>
<evidence type="ECO:0000256" key="3">
    <source>
        <dbReference type="ARBA" id="ARBA00022475"/>
    </source>
</evidence>
<comment type="subcellular location">
    <subcellularLocation>
        <location evidence="1 9">Cell inner membrane</location>
        <topology evidence="1 9">Multi-pass membrane protein</topology>
    </subcellularLocation>
</comment>
<keyword evidence="5 9" id="KW-0812">Transmembrane</keyword>
<comment type="caution">
    <text evidence="11">The sequence shown here is derived from an EMBL/GenBank/DDBJ whole genome shotgun (WGS) entry which is preliminary data.</text>
</comment>
<keyword evidence="2 9" id="KW-0813">Transport</keyword>